<dbReference type="OrthoDB" id="4368804at2759"/>
<keyword evidence="7" id="KW-1185">Reference proteome</keyword>
<feature type="transmembrane region" description="Helical" evidence="4">
    <location>
        <begin position="1020"/>
        <end position="1044"/>
    </location>
</feature>
<keyword evidence="4" id="KW-0472">Membrane</keyword>
<proteinExistence type="predicted"/>
<keyword evidence="4" id="KW-0812">Transmembrane</keyword>
<dbReference type="InterPro" id="IPR049326">
    <property type="entry name" value="Rhodopsin_dom_fungi"/>
</dbReference>
<evidence type="ECO:0000259" key="5">
    <source>
        <dbReference type="PROSITE" id="PS50837"/>
    </source>
</evidence>
<feature type="coiled-coil region" evidence="2">
    <location>
        <begin position="144"/>
        <end position="171"/>
    </location>
</feature>
<sequence length="1140" mass="130819">MSHTEQQKKLHGLLKRISNPRNFFRDRHHVEIENAAESSSPQPPSTTVIPVNALDEVAEVNPLSSSVSTQVGNDKNPVVAPGSDLASRSTSIHKALWEKAYSNLRSDEKKAEYVTKYEQLLSTVILNQKVGEQSIGEDQMKEIIAQGLKKIEKYQKAIKNSEDKLEAVKAIKSIIEIPLKNIPQTALPWAIISSTIDIFLKPLEVGAEFYNGVGFVVGRIEWYSRFTNQLLSQSSFRNESPLMNIRTDIELSITNLYQSLLFYQIKSVCCFYQRRQILVLIRGALRFDNWKGDLDDIKAAEKALREKCDFYRLECLNDEIQEISMKHDVQERANNFHKRLQAIRHVDPKNIAGTISKLREDPMADLYEWIFGTDVFQAFAKWEDQNSSRRLWISGQAGTGKTMFLLGTIKQIQTNCLFQTGLEEPPALIYFFCQSTDDQLNNGAAVLRSLVWMLLCQQPDLMKHLEEKFSSSGDKFIHDRNSIVTWCEVMTNMLRDCGRIIVLIDALDECEEVSRRFLASFLEELLGEEELSHVKWLITSRPIWDLKHSRSGNAPEKHSLLVLDDHDLSPLINKYISRKMAEIRDLAMNKQFVLTMEKQLCERASNTFIWASLVILGFKNSPEKDWRRILDRIPSDLQKLYEFLFEKLRDPDCKDVLAVAMLANRPLTLPEIEQLSGLEPGKNAGRNTVTLCGSFLTLRDETVYLIHQTAHDWLVERHYRLRRESLKELHAYVYENALKGLKAVLKQNIYNLPHFGILTEEVKPPSDDPLSPIRYGCQYWVYHLKESKVVQTPGILDFLRAHFLHWLEAMALLGLLPEILQIVTELLLLEGHHSKSELSNFLLDSKRFIKKNLPTVTVAPLQLYVSALIFTPTDSLGGIGYHSAYLRKNDPEKLVIGFKYSFVIDVLYVLFINVPKFALLLLYNRVFPKPLRVNLFVRLLMVYLILHTIGTTIALFVICHPSAIDFDYIHHPHSKHCGNAQALHDLYIYESLPNVVSDVAILVLPMTVIWRATMDNRMKLGLAVTFSMGGLGIIVSILRFIYYYRDASTTDPSWAAVTLEIYTQAEVGTYLICACLPTFRPFLNCSFRERHVQLPSMMYSGNPMHMPAPERNMRPNSFASWEERYWADANRLENGPKNQL</sequence>
<gene>
    <name evidence="6" type="ORF">BHQ10_001534</name>
</gene>
<organism evidence="6 7">
    <name type="scientific">Talaromyces amestolkiae</name>
    <dbReference type="NCBI Taxonomy" id="1196081"/>
    <lineage>
        <taxon>Eukaryota</taxon>
        <taxon>Fungi</taxon>
        <taxon>Dikarya</taxon>
        <taxon>Ascomycota</taxon>
        <taxon>Pezizomycotina</taxon>
        <taxon>Eurotiomycetes</taxon>
        <taxon>Eurotiomycetidae</taxon>
        <taxon>Eurotiales</taxon>
        <taxon>Trichocomaceae</taxon>
        <taxon>Talaromyces</taxon>
        <taxon>Talaromyces sect. Talaromyces</taxon>
    </lineage>
</organism>
<evidence type="ECO:0000256" key="2">
    <source>
        <dbReference type="SAM" id="Coils"/>
    </source>
</evidence>
<dbReference type="Pfam" id="PF24883">
    <property type="entry name" value="NPHP3_N"/>
    <property type="match status" value="1"/>
</dbReference>
<name>A0A364KPN9_TALAM</name>
<evidence type="ECO:0000313" key="6">
    <source>
        <dbReference type="EMBL" id="RAO65522.1"/>
    </source>
</evidence>
<dbReference type="GeneID" id="63790751"/>
<keyword evidence="2" id="KW-0175">Coiled coil</keyword>
<dbReference type="InterPro" id="IPR007111">
    <property type="entry name" value="NACHT_NTPase"/>
</dbReference>
<keyword evidence="1" id="KW-0677">Repeat</keyword>
<reference evidence="6 7" key="1">
    <citation type="journal article" date="2017" name="Biotechnol. Biofuels">
        <title>Differential beta-glucosidase expression as a function of carbon source availability in Talaromyces amestolkiae: a genomic and proteomic approach.</title>
        <authorList>
            <person name="de Eugenio L.I."/>
            <person name="Mendez-Liter J.A."/>
            <person name="Nieto-Dominguez M."/>
            <person name="Alonso L."/>
            <person name="Gil-Munoz J."/>
            <person name="Barriuso J."/>
            <person name="Prieto A."/>
            <person name="Martinez M.J."/>
        </authorList>
    </citation>
    <scope>NUCLEOTIDE SEQUENCE [LARGE SCALE GENOMIC DNA]</scope>
    <source>
        <strain evidence="6 7">CIB</strain>
    </source>
</reference>
<accession>A0A364KPN9</accession>
<protein>
    <recommendedName>
        <fullName evidence="5">NACHT domain-containing protein</fullName>
    </recommendedName>
</protein>
<feature type="transmembrane region" description="Helical" evidence="4">
    <location>
        <begin position="900"/>
        <end position="923"/>
    </location>
</feature>
<evidence type="ECO:0000256" key="1">
    <source>
        <dbReference type="ARBA" id="ARBA00022737"/>
    </source>
</evidence>
<keyword evidence="4" id="KW-1133">Transmembrane helix</keyword>
<dbReference type="Gene3D" id="3.40.50.300">
    <property type="entry name" value="P-loop containing nucleotide triphosphate hydrolases"/>
    <property type="match status" value="1"/>
</dbReference>
<dbReference type="RefSeq" id="XP_040730039.1">
    <property type="nucleotide sequence ID" value="XM_040873581.1"/>
</dbReference>
<feature type="domain" description="NACHT" evidence="5">
    <location>
        <begin position="389"/>
        <end position="542"/>
    </location>
</feature>
<dbReference type="AlphaFoldDB" id="A0A364KPN9"/>
<feature type="compositionally biased region" description="Polar residues" evidence="3">
    <location>
        <begin position="64"/>
        <end position="73"/>
    </location>
</feature>
<evidence type="ECO:0000313" key="7">
    <source>
        <dbReference type="Proteomes" id="UP000249363"/>
    </source>
</evidence>
<dbReference type="InterPro" id="IPR056884">
    <property type="entry name" value="NPHP3-like_N"/>
</dbReference>
<dbReference type="SUPFAM" id="SSF52540">
    <property type="entry name" value="P-loop containing nucleoside triphosphate hydrolases"/>
    <property type="match status" value="1"/>
</dbReference>
<dbReference type="Pfam" id="PF20684">
    <property type="entry name" value="Fung_rhodopsin"/>
    <property type="match status" value="1"/>
</dbReference>
<feature type="region of interest" description="Disordered" evidence="3">
    <location>
        <begin position="64"/>
        <end position="85"/>
    </location>
</feature>
<dbReference type="STRING" id="1196081.A0A364KPN9"/>
<evidence type="ECO:0000256" key="3">
    <source>
        <dbReference type="SAM" id="MobiDB-lite"/>
    </source>
</evidence>
<evidence type="ECO:0000256" key="4">
    <source>
        <dbReference type="SAM" id="Phobius"/>
    </source>
</evidence>
<dbReference type="InterPro" id="IPR031359">
    <property type="entry name" value="NACHT_N"/>
</dbReference>
<feature type="transmembrane region" description="Helical" evidence="4">
    <location>
        <begin position="935"/>
        <end position="958"/>
    </location>
</feature>
<dbReference type="EMBL" id="MIKG01000002">
    <property type="protein sequence ID" value="RAO65522.1"/>
    <property type="molecule type" value="Genomic_DNA"/>
</dbReference>
<dbReference type="Pfam" id="PF17100">
    <property type="entry name" value="NACHT_N"/>
    <property type="match status" value="1"/>
</dbReference>
<comment type="caution">
    <text evidence="6">The sequence shown here is derived from an EMBL/GenBank/DDBJ whole genome shotgun (WGS) entry which is preliminary data.</text>
</comment>
<dbReference type="Proteomes" id="UP000249363">
    <property type="component" value="Unassembled WGS sequence"/>
</dbReference>
<dbReference type="PROSITE" id="PS50837">
    <property type="entry name" value="NACHT"/>
    <property type="match status" value="1"/>
</dbReference>
<dbReference type="PANTHER" id="PTHR10039">
    <property type="entry name" value="AMELOGENIN"/>
    <property type="match status" value="1"/>
</dbReference>
<dbReference type="InterPro" id="IPR027417">
    <property type="entry name" value="P-loop_NTPase"/>
</dbReference>